<proteinExistence type="predicted"/>
<accession>A0A3P6SMT8</accession>
<dbReference type="Proteomes" id="UP000277928">
    <property type="component" value="Unassembled WGS sequence"/>
</dbReference>
<keyword evidence="3" id="KW-1185">Reference proteome</keyword>
<evidence type="ECO:0000256" key="1">
    <source>
        <dbReference type="SAM" id="MobiDB-lite"/>
    </source>
</evidence>
<evidence type="ECO:0000313" key="2">
    <source>
        <dbReference type="EMBL" id="VDK73657.1"/>
    </source>
</evidence>
<reference evidence="2 3" key="1">
    <citation type="submission" date="2018-08" db="EMBL/GenBank/DDBJ databases">
        <authorList>
            <person name="Laetsch R D."/>
            <person name="Stevens L."/>
            <person name="Kumar S."/>
            <person name="Blaxter L. M."/>
        </authorList>
    </citation>
    <scope>NUCLEOTIDE SEQUENCE [LARGE SCALE GENOMIC DNA]</scope>
</reference>
<feature type="region of interest" description="Disordered" evidence="1">
    <location>
        <begin position="49"/>
        <end position="77"/>
    </location>
</feature>
<dbReference type="EMBL" id="UYRX01000096">
    <property type="protein sequence ID" value="VDK73657.1"/>
    <property type="molecule type" value="Genomic_DNA"/>
</dbReference>
<evidence type="ECO:0000313" key="3">
    <source>
        <dbReference type="Proteomes" id="UP000277928"/>
    </source>
</evidence>
<dbReference type="AlphaFoldDB" id="A0A3P6SMT8"/>
<feature type="compositionally biased region" description="Low complexity" evidence="1">
    <location>
        <begin position="52"/>
        <end position="77"/>
    </location>
</feature>
<organism evidence="2 3">
    <name type="scientific">Litomosoides sigmodontis</name>
    <name type="common">Filarial nematode worm</name>
    <dbReference type="NCBI Taxonomy" id="42156"/>
    <lineage>
        <taxon>Eukaryota</taxon>
        <taxon>Metazoa</taxon>
        <taxon>Ecdysozoa</taxon>
        <taxon>Nematoda</taxon>
        <taxon>Chromadorea</taxon>
        <taxon>Rhabditida</taxon>
        <taxon>Spirurina</taxon>
        <taxon>Spiruromorpha</taxon>
        <taxon>Filarioidea</taxon>
        <taxon>Onchocercidae</taxon>
        <taxon>Litomosoides</taxon>
    </lineage>
</organism>
<name>A0A3P6SMT8_LITSI</name>
<protein>
    <submittedName>
        <fullName evidence="2">Uncharacterized protein</fullName>
    </submittedName>
</protein>
<sequence>MLCREAESSRSNLKAMVGGGGILTKAILAHEHDEDLLNNKEDLMAVPELRCSSNEGASSSSSFSTSHSGSSTATSIE</sequence>
<gene>
    <name evidence="2" type="ORF">NLS_LOCUS2197</name>
</gene>